<proteinExistence type="predicted"/>
<dbReference type="Proteomes" id="UP000298663">
    <property type="component" value="Unassembled WGS sequence"/>
</dbReference>
<evidence type="ECO:0000313" key="1">
    <source>
        <dbReference type="EMBL" id="TKR88699.1"/>
    </source>
</evidence>
<accession>A0A4U5NYG6</accession>
<reference evidence="1 2" key="2">
    <citation type="journal article" date="2019" name="G3 (Bethesda)">
        <title>Hybrid Assembly of the Genome of the Entomopathogenic Nematode Steinernema carpocapsae Identifies the X-Chromosome.</title>
        <authorList>
            <person name="Serra L."/>
            <person name="Macchietto M."/>
            <person name="Macias-Munoz A."/>
            <person name="McGill C.J."/>
            <person name="Rodriguez I.M."/>
            <person name="Rodriguez B."/>
            <person name="Murad R."/>
            <person name="Mortazavi A."/>
        </authorList>
    </citation>
    <scope>NUCLEOTIDE SEQUENCE [LARGE SCALE GENOMIC DNA]</scope>
    <source>
        <strain evidence="1 2">ALL</strain>
    </source>
</reference>
<dbReference type="EMBL" id="AZBU02000003">
    <property type="protein sequence ID" value="TKR88699.1"/>
    <property type="molecule type" value="Genomic_DNA"/>
</dbReference>
<name>A0A4U5NYG6_STECR</name>
<gene>
    <name evidence="1" type="ORF">L596_012903</name>
</gene>
<keyword evidence="2" id="KW-1185">Reference proteome</keyword>
<comment type="caution">
    <text evidence="1">The sequence shown here is derived from an EMBL/GenBank/DDBJ whole genome shotgun (WGS) entry which is preliminary data.</text>
</comment>
<protein>
    <submittedName>
        <fullName evidence="1">Uncharacterized protein</fullName>
    </submittedName>
</protein>
<sequence length="77" mass="9112">MRPTRRTHAAVWGNACVTPNRFYGKISYLRTFRWIASCPYLKESEICVLNVFIERRLRRKDLLQILTTKPLALEILC</sequence>
<evidence type="ECO:0000313" key="2">
    <source>
        <dbReference type="Proteomes" id="UP000298663"/>
    </source>
</evidence>
<dbReference type="AlphaFoldDB" id="A0A4U5NYG6"/>
<organism evidence="1 2">
    <name type="scientific">Steinernema carpocapsae</name>
    <name type="common">Entomopathogenic nematode</name>
    <dbReference type="NCBI Taxonomy" id="34508"/>
    <lineage>
        <taxon>Eukaryota</taxon>
        <taxon>Metazoa</taxon>
        <taxon>Ecdysozoa</taxon>
        <taxon>Nematoda</taxon>
        <taxon>Chromadorea</taxon>
        <taxon>Rhabditida</taxon>
        <taxon>Tylenchina</taxon>
        <taxon>Panagrolaimomorpha</taxon>
        <taxon>Strongyloidoidea</taxon>
        <taxon>Steinernematidae</taxon>
        <taxon>Steinernema</taxon>
    </lineage>
</organism>
<reference evidence="1 2" key="1">
    <citation type="journal article" date="2015" name="Genome Biol.">
        <title>Comparative genomics of Steinernema reveals deeply conserved gene regulatory networks.</title>
        <authorList>
            <person name="Dillman A.R."/>
            <person name="Macchietto M."/>
            <person name="Porter C.F."/>
            <person name="Rogers A."/>
            <person name="Williams B."/>
            <person name="Antoshechkin I."/>
            <person name="Lee M.M."/>
            <person name="Goodwin Z."/>
            <person name="Lu X."/>
            <person name="Lewis E.E."/>
            <person name="Goodrich-Blair H."/>
            <person name="Stock S.P."/>
            <person name="Adams B.J."/>
            <person name="Sternberg P.W."/>
            <person name="Mortazavi A."/>
        </authorList>
    </citation>
    <scope>NUCLEOTIDE SEQUENCE [LARGE SCALE GENOMIC DNA]</scope>
    <source>
        <strain evidence="1 2">ALL</strain>
    </source>
</reference>